<feature type="compositionally biased region" description="Polar residues" evidence="1">
    <location>
        <begin position="96"/>
        <end position="112"/>
    </location>
</feature>
<protein>
    <submittedName>
        <fullName evidence="2">Uncharacterized protein</fullName>
    </submittedName>
</protein>
<comment type="caution">
    <text evidence="2">The sequence shown here is derived from an EMBL/GenBank/DDBJ whole genome shotgun (WGS) entry which is preliminary data.</text>
</comment>
<evidence type="ECO:0000313" key="2">
    <source>
        <dbReference type="EMBL" id="KAF9786062.1"/>
    </source>
</evidence>
<evidence type="ECO:0000256" key="1">
    <source>
        <dbReference type="SAM" id="MobiDB-lite"/>
    </source>
</evidence>
<feature type="region of interest" description="Disordered" evidence="1">
    <location>
        <begin position="59"/>
        <end position="134"/>
    </location>
</feature>
<dbReference type="Proteomes" id="UP000736335">
    <property type="component" value="Unassembled WGS sequence"/>
</dbReference>
<dbReference type="EMBL" id="WIUZ02000006">
    <property type="protein sequence ID" value="KAF9786062.1"/>
    <property type="molecule type" value="Genomic_DNA"/>
</dbReference>
<proteinExistence type="predicted"/>
<name>A0A9P6HFR0_9AGAM</name>
<keyword evidence="3" id="KW-1185">Reference proteome</keyword>
<dbReference type="AlphaFoldDB" id="A0A9P6HFR0"/>
<dbReference type="Gene3D" id="1.20.120.20">
    <property type="entry name" value="Apolipoprotein"/>
    <property type="match status" value="1"/>
</dbReference>
<sequence length="134" mass="14142">MFRSTLTKSTIYRSVIAARQLHASPVVGKSVTEKVTDVAGKVNKSVGKGLAGAIDSGEKVMDSTKQSLGSAKRKATDATEDAQGMAKEKVDEASKSTKQAAESTRQKFNQATAEAGNKSDRVRLFPSLPPLSDA</sequence>
<reference evidence="2" key="2">
    <citation type="submission" date="2020-11" db="EMBL/GenBank/DDBJ databases">
        <authorList>
            <consortium name="DOE Joint Genome Institute"/>
            <person name="Kuo A."/>
            <person name="Miyauchi S."/>
            <person name="Kiss E."/>
            <person name="Drula E."/>
            <person name="Kohler A."/>
            <person name="Sanchez-Garcia M."/>
            <person name="Andreopoulos B."/>
            <person name="Barry K.W."/>
            <person name="Bonito G."/>
            <person name="Buee M."/>
            <person name="Carver A."/>
            <person name="Chen C."/>
            <person name="Cichocki N."/>
            <person name="Clum A."/>
            <person name="Culley D."/>
            <person name="Crous P.W."/>
            <person name="Fauchery L."/>
            <person name="Girlanda M."/>
            <person name="Hayes R."/>
            <person name="Keri Z."/>
            <person name="Labutti K."/>
            <person name="Lipzen A."/>
            <person name="Lombard V."/>
            <person name="Magnuson J."/>
            <person name="Maillard F."/>
            <person name="Morin E."/>
            <person name="Murat C."/>
            <person name="Nolan M."/>
            <person name="Ohm R."/>
            <person name="Pangilinan J."/>
            <person name="Pereira M."/>
            <person name="Perotto S."/>
            <person name="Peter M."/>
            <person name="Riley R."/>
            <person name="Sitrit Y."/>
            <person name="Stielow B."/>
            <person name="Szollosi G."/>
            <person name="Zifcakova L."/>
            <person name="Stursova M."/>
            <person name="Spatafora J.W."/>
            <person name="Tedersoo L."/>
            <person name="Vaario L.-M."/>
            <person name="Yamada A."/>
            <person name="Yan M."/>
            <person name="Wang P."/>
            <person name="Xu J."/>
            <person name="Bruns T."/>
            <person name="Baldrian P."/>
            <person name="Vilgalys R."/>
            <person name="Henrissat B."/>
            <person name="Grigoriev I.V."/>
            <person name="Hibbett D."/>
            <person name="Nagy L.G."/>
            <person name="Martin F.M."/>
        </authorList>
    </citation>
    <scope>NUCLEOTIDE SEQUENCE</scope>
    <source>
        <strain evidence="2">UH-Tt-Lm1</strain>
    </source>
</reference>
<accession>A0A9P6HFR0</accession>
<gene>
    <name evidence="2" type="ORF">BJ322DRAFT_1107929</name>
</gene>
<evidence type="ECO:0000313" key="3">
    <source>
        <dbReference type="Proteomes" id="UP000736335"/>
    </source>
</evidence>
<dbReference type="OrthoDB" id="4023585at2759"/>
<feature type="compositionally biased region" description="Basic and acidic residues" evidence="1">
    <location>
        <begin position="86"/>
        <end position="95"/>
    </location>
</feature>
<organism evidence="2 3">
    <name type="scientific">Thelephora terrestris</name>
    <dbReference type="NCBI Taxonomy" id="56493"/>
    <lineage>
        <taxon>Eukaryota</taxon>
        <taxon>Fungi</taxon>
        <taxon>Dikarya</taxon>
        <taxon>Basidiomycota</taxon>
        <taxon>Agaricomycotina</taxon>
        <taxon>Agaricomycetes</taxon>
        <taxon>Thelephorales</taxon>
        <taxon>Thelephoraceae</taxon>
        <taxon>Thelephora</taxon>
    </lineage>
</organism>
<reference evidence="2" key="1">
    <citation type="journal article" date="2020" name="Nat. Commun.">
        <title>Large-scale genome sequencing of mycorrhizal fungi provides insights into the early evolution of symbiotic traits.</title>
        <authorList>
            <person name="Miyauchi S."/>
            <person name="Kiss E."/>
            <person name="Kuo A."/>
            <person name="Drula E."/>
            <person name="Kohler A."/>
            <person name="Sanchez-Garcia M."/>
            <person name="Morin E."/>
            <person name="Andreopoulos B."/>
            <person name="Barry K.W."/>
            <person name="Bonito G."/>
            <person name="Buee M."/>
            <person name="Carver A."/>
            <person name="Chen C."/>
            <person name="Cichocki N."/>
            <person name="Clum A."/>
            <person name="Culley D."/>
            <person name="Crous P.W."/>
            <person name="Fauchery L."/>
            <person name="Girlanda M."/>
            <person name="Hayes R.D."/>
            <person name="Keri Z."/>
            <person name="LaButti K."/>
            <person name="Lipzen A."/>
            <person name="Lombard V."/>
            <person name="Magnuson J."/>
            <person name="Maillard F."/>
            <person name="Murat C."/>
            <person name="Nolan M."/>
            <person name="Ohm R.A."/>
            <person name="Pangilinan J."/>
            <person name="Pereira M.F."/>
            <person name="Perotto S."/>
            <person name="Peter M."/>
            <person name="Pfister S."/>
            <person name="Riley R."/>
            <person name="Sitrit Y."/>
            <person name="Stielow J.B."/>
            <person name="Szollosi G."/>
            <person name="Zifcakova L."/>
            <person name="Stursova M."/>
            <person name="Spatafora J.W."/>
            <person name="Tedersoo L."/>
            <person name="Vaario L.M."/>
            <person name="Yamada A."/>
            <person name="Yan M."/>
            <person name="Wang P."/>
            <person name="Xu J."/>
            <person name="Bruns T."/>
            <person name="Baldrian P."/>
            <person name="Vilgalys R."/>
            <person name="Dunand C."/>
            <person name="Henrissat B."/>
            <person name="Grigoriev I.V."/>
            <person name="Hibbett D."/>
            <person name="Nagy L.G."/>
            <person name="Martin F.M."/>
        </authorList>
    </citation>
    <scope>NUCLEOTIDE SEQUENCE</scope>
    <source>
        <strain evidence="2">UH-Tt-Lm1</strain>
    </source>
</reference>